<dbReference type="InterPro" id="IPR036188">
    <property type="entry name" value="FAD/NAD-bd_sf"/>
</dbReference>
<evidence type="ECO:0000256" key="3">
    <source>
        <dbReference type="ARBA" id="ARBA00022827"/>
    </source>
</evidence>
<dbReference type="PRINTS" id="PR00411">
    <property type="entry name" value="PNDRDTASEI"/>
</dbReference>
<dbReference type="EMBL" id="JACCHS010000181">
    <property type="protein sequence ID" value="NYT47581.1"/>
    <property type="molecule type" value="Genomic_DNA"/>
</dbReference>
<evidence type="ECO:0000256" key="1">
    <source>
        <dbReference type="ARBA" id="ARBA00001974"/>
    </source>
</evidence>
<dbReference type="PANTHER" id="PTHR43429:SF1">
    <property type="entry name" value="NAD(P)H SULFUR OXIDOREDUCTASE (COA-DEPENDENT)"/>
    <property type="match status" value="1"/>
</dbReference>
<dbReference type="InterPro" id="IPR050260">
    <property type="entry name" value="FAD-bd_OxRdtase"/>
</dbReference>
<keyword evidence="4" id="KW-0560">Oxidoreductase</keyword>
<organism evidence="7 8">
    <name type="scientific">Candidatus Methanofishera endochildressiae</name>
    <dbReference type="NCBI Taxonomy" id="2738884"/>
    <lineage>
        <taxon>Bacteria</taxon>
        <taxon>Pseudomonadati</taxon>
        <taxon>Pseudomonadota</taxon>
        <taxon>Gammaproteobacteria</taxon>
        <taxon>Candidatus Methanofishera</taxon>
    </lineage>
</organism>
<feature type="domain" description="FAD/NAD(P)-binding" evidence="6">
    <location>
        <begin position="2"/>
        <end position="206"/>
    </location>
</feature>
<dbReference type="AlphaFoldDB" id="A0A7Z0MPM4"/>
<dbReference type="InterPro" id="IPR023753">
    <property type="entry name" value="FAD/NAD-binding_dom"/>
</dbReference>
<evidence type="ECO:0000259" key="6">
    <source>
        <dbReference type="Pfam" id="PF07992"/>
    </source>
</evidence>
<name>A0A7Z0MPM4_9GAMM</name>
<reference evidence="7 8" key="1">
    <citation type="submission" date="2020-05" db="EMBL/GenBank/DDBJ databases">
        <title>Horizontal transmission and recombination maintain forever young bacterial symbiont genomes.</title>
        <authorList>
            <person name="Russell S.L."/>
            <person name="Pepper-Tunick E."/>
            <person name="Svedberg J."/>
            <person name="Byrne A."/>
            <person name="Ruelas Castillo J."/>
            <person name="Vollmers C."/>
            <person name="Beinart R.A."/>
            <person name="Corbett-Detig R."/>
        </authorList>
    </citation>
    <scope>NUCLEOTIDE SEQUENCE [LARGE SCALE GENOMIC DNA]</scope>
    <source>
        <strain evidence="7">4727-3</strain>
    </source>
</reference>
<keyword evidence="3" id="KW-0274">FAD</keyword>
<comment type="cofactor">
    <cofactor evidence="1">
        <name>FAD</name>
        <dbReference type="ChEBI" id="CHEBI:57692"/>
    </cofactor>
</comment>
<dbReference type="Proteomes" id="UP000537890">
    <property type="component" value="Unassembled WGS sequence"/>
</dbReference>
<evidence type="ECO:0000313" key="7">
    <source>
        <dbReference type="EMBL" id="NYT47581.1"/>
    </source>
</evidence>
<dbReference type="Pfam" id="PF07992">
    <property type="entry name" value="Pyr_redox_2"/>
    <property type="match status" value="1"/>
</dbReference>
<accession>A0A7Z0MPM4</accession>
<gene>
    <name evidence="7" type="ORF">H0A75_08500</name>
</gene>
<dbReference type="GO" id="GO:0016491">
    <property type="term" value="F:oxidoreductase activity"/>
    <property type="evidence" value="ECO:0007669"/>
    <property type="project" value="UniProtKB-KW"/>
</dbReference>
<proteinExistence type="predicted"/>
<dbReference type="PRINTS" id="PR00368">
    <property type="entry name" value="FADPNR"/>
</dbReference>
<protein>
    <submittedName>
        <fullName evidence="7">FAD-dependent oxidoreductase</fullName>
    </submittedName>
</protein>
<keyword evidence="5" id="KW-0676">Redox-active center</keyword>
<evidence type="ECO:0000256" key="5">
    <source>
        <dbReference type="ARBA" id="ARBA00023284"/>
    </source>
</evidence>
<evidence type="ECO:0000313" key="8">
    <source>
        <dbReference type="Proteomes" id="UP000537890"/>
    </source>
</evidence>
<dbReference type="SUPFAM" id="SSF51905">
    <property type="entry name" value="FAD/NAD(P)-binding domain"/>
    <property type="match status" value="1"/>
</dbReference>
<keyword evidence="2" id="KW-0285">Flavoprotein</keyword>
<dbReference type="PANTHER" id="PTHR43429">
    <property type="entry name" value="PYRIDINE NUCLEOTIDE-DISULFIDE OXIDOREDUCTASE DOMAIN-CONTAINING"/>
    <property type="match status" value="1"/>
</dbReference>
<comment type="caution">
    <text evidence="7">The sequence shown here is derived from an EMBL/GenBank/DDBJ whole genome shotgun (WGS) entry which is preliminary data.</text>
</comment>
<evidence type="ECO:0000256" key="2">
    <source>
        <dbReference type="ARBA" id="ARBA00022630"/>
    </source>
</evidence>
<sequence length="238" mass="25623">HEVTAIDRLNKTICVTNLLTLEDRVESYDALVLATGARAIRPPLVGIDSPNIYSLRTIPDSHKLKAAAAKARSAVIIGGGFIGLEMAENLAHLGLEVTIIEMSTQVMPPLDEDMASYVKVCLEENNIQLQLGQAVESFKQTESGLEVHYSNGHMTTDMVLLAIGVLPESSLAKQAQLQLSERGAIQVNAQMQTSDTSIWAVGDVVEVLTSDSATIFITISIACKQTGTHLCQCNFTSL</sequence>
<dbReference type="Gene3D" id="3.50.50.60">
    <property type="entry name" value="FAD/NAD(P)-binding domain"/>
    <property type="match status" value="2"/>
</dbReference>
<feature type="non-terminal residue" evidence="7">
    <location>
        <position position="1"/>
    </location>
</feature>
<evidence type="ECO:0000256" key="4">
    <source>
        <dbReference type="ARBA" id="ARBA00023002"/>
    </source>
</evidence>